<sequence length="447" mass="48891">MKIKNTLMVSALVACGMTAYQASATDLYAGAYKVNTAMEESIDEMIMAKLQASFFSSAALYMDVLSVNSHKATPIELKKQLEVAYKETKYTDEQRQDLADAFNEVGLVIDYLADNEETKRIVNETLTFCSAQGIEAKHWPGIDDIVSKYGASAKYDFDSVIVDVIHAPVSGDDCGQASSWVGNLKKSGSEADYKSLPSNIIAYSPEVGNSQGELVYIFENSIHEESGFKANYETFTFYQSNSEGVPDDGIFRRYRVSDEVNGSINEFTSNVSCKQCGSDSESFKIEAKRTVDGVLEYSAGTAIENAGKLAPGFISETDKVHLVEYRASGSTIDLFDTENGIVVGRNASISPTDINGIKLMNLIGQFGLNDILNGSGLYNPTSFVISPDFGSFTITDSSDSNNHIVHTESNITDEEEKKILRAINDLVLSDVAYKQNDVDSKAWESIK</sequence>
<protein>
    <submittedName>
        <fullName evidence="2">Uncharacterized protein</fullName>
    </submittedName>
</protein>
<dbReference type="Proteomes" id="UP001156690">
    <property type="component" value="Unassembled WGS sequence"/>
</dbReference>
<dbReference type="EMBL" id="BSNX01000073">
    <property type="protein sequence ID" value="GLQ75470.1"/>
    <property type="molecule type" value="Genomic_DNA"/>
</dbReference>
<proteinExistence type="predicted"/>
<dbReference type="RefSeq" id="WP_126608158.1">
    <property type="nucleotide sequence ID" value="NZ_AP025144.1"/>
</dbReference>
<name>A0AAV5NYF4_9VIBR</name>
<dbReference type="AlphaFoldDB" id="A0AAV5NYF4"/>
<evidence type="ECO:0000313" key="2">
    <source>
        <dbReference type="EMBL" id="GLQ75470.1"/>
    </source>
</evidence>
<reference evidence="3" key="1">
    <citation type="journal article" date="2019" name="Int. J. Syst. Evol. Microbiol.">
        <title>The Global Catalogue of Microorganisms (GCM) 10K type strain sequencing project: providing services to taxonomists for standard genome sequencing and annotation.</title>
        <authorList>
            <consortium name="The Broad Institute Genomics Platform"/>
            <consortium name="The Broad Institute Genome Sequencing Center for Infectious Disease"/>
            <person name="Wu L."/>
            <person name="Ma J."/>
        </authorList>
    </citation>
    <scope>NUCLEOTIDE SEQUENCE [LARGE SCALE GENOMIC DNA]</scope>
    <source>
        <strain evidence="3">NBRC 15640</strain>
    </source>
</reference>
<accession>A0AAV5NYF4</accession>
<comment type="caution">
    <text evidence="2">The sequence shown here is derived from an EMBL/GenBank/DDBJ whole genome shotgun (WGS) entry which is preliminary data.</text>
</comment>
<evidence type="ECO:0000313" key="3">
    <source>
        <dbReference type="Proteomes" id="UP001156690"/>
    </source>
</evidence>
<dbReference type="PROSITE" id="PS51257">
    <property type="entry name" value="PROKAR_LIPOPROTEIN"/>
    <property type="match status" value="1"/>
</dbReference>
<keyword evidence="3" id="KW-1185">Reference proteome</keyword>
<feature type="chain" id="PRO_5043607722" evidence="1">
    <location>
        <begin position="25"/>
        <end position="447"/>
    </location>
</feature>
<evidence type="ECO:0000256" key="1">
    <source>
        <dbReference type="SAM" id="SignalP"/>
    </source>
</evidence>
<gene>
    <name evidence="2" type="ORF">GCM10007932_48320</name>
</gene>
<keyword evidence="1" id="KW-0732">Signal</keyword>
<feature type="signal peptide" evidence="1">
    <location>
        <begin position="1"/>
        <end position="24"/>
    </location>
</feature>
<organism evidence="2 3">
    <name type="scientific">Vibrio penaeicida</name>
    <dbReference type="NCBI Taxonomy" id="104609"/>
    <lineage>
        <taxon>Bacteria</taxon>
        <taxon>Pseudomonadati</taxon>
        <taxon>Pseudomonadota</taxon>
        <taxon>Gammaproteobacteria</taxon>
        <taxon>Vibrionales</taxon>
        <taxon>Vibrionaceae</taxon>
        <taxon>Vibrio</taxon>
    </lineage>
</organism>